<dbReference type="Proteomes" id="UP000253891">
    <property type="component" value="Unassembled WGS sequence"/>
</dbReference>
<keyword evidence="1" id="KW-0378">Hydrolase</keyword>
<name>A0A0K8MK66_9LACO</name>
<evidence type="ECO:0000313" key="2">
    <source>
        <dbReference type="Proteomes" id="UP000253891"/>
    </source>
</evidence>
<protein>
    <submittedName>
        <fullName evidence="1">Hydrolase (HAD superfamily)</fullName>
    </submittedName>
</protein>
<dbReference type="GO" id="GO:0016791">
    <property type="term" value="F:phosphatase activity"/>
    <property type="evidence" value="ECO:0007669"/>
    <property type="project" value="TreeGrafter"/>
</dbReference>
<organism evidence="1 2">
    <name type="scientific">Fructobacillus ficulneus</name>
    <dbReference type="NCBI Taxonomy" id="157463"/>
    <lineage>
        <taxon>Bacteria</taxon>
        <taxon>Bacillati</taxon>
        <taxon>Bacillota</taxon>
        <taxon>Bacilli</taxon>
        <taxon>Lactobacillales</taxon>
        <taxon>Lactobacillaceae</taxon>
        <taxon>Fructobacillus</taxon>
    </lineage>
</organism>
<keyword evidence="2" id="KW-1185">Reference proteome</keyword>
<dbReference type="InterPro" id="IPR006379">
    <property type="entry name" value="HAD-SF_hydro_IIB"/>
</dbReference>
<dbReference type="Gene3D" id="3.40.50.1000">
    <property type="entry name" value="HAD superfamily/HAD-like"/>
    <property type="match status" value="1"/>
</dbReference>
<dbReference type="GO" id="GO:0005829">
    <property type="term" value="C:cytosol"/>
    <property type="evidence" value="ECO:0007669"/>
    <property type="project" value="TreeGrafter"/>
</dbReference>
<proteinExistence type="predicted"/>
<gene>
    <name evidence="1" type="ORF">FFIC_285930</name>
</gene>
<reference evidence="1 2" key="1">
    <citation type="journal article" date="2015" name="BMC Genomics">
        <title>Comparative genomics of Fructobacillus spp. and Leuconostoc spp. reveals niche-specific evolution of Fructobacillus spp.</title>
        <authorList>
            <person name="Endo A."/>
            <person name="Tanizawa Y."/>
            <person name="Tanaka N."/>
            <person name="Maeno S."/>
            <person name="Kumar H."/>
            <person name="Shiwa Y."/>
            <person name="Okada S."/>
            <person name="Yoshikawa H."/>
            <person name="Dicks L."/>
            <person name="Nakagawa J."/>
            <person name="Arita M."/>
        </authorList>
    </citation>
    <scope>NUCLEOTIDE SEQUENCE [LARGE SCALE GENOMIC DNA]</scope>
    <source>
        <strain evidence="1 2">JCM 12225</strain>
    </source>
</reference>
<dbReference type="Gene3D" id="3.30.1240.10">
    <property type="match status" value="1"/>
</dbReference>
<dbReference type="AlphaFoldDB" id="A0A0K8MK66"/>
<dbReference type="PANTHER" id="PTHR10000:SF53">
    <property type="entry name" value="5-AMINO-6-(5-PHOSPHO-D-RIBITYLAMINO)URACIL PHOSPHATASE YBJI-RELATED"/>
    <property type="match status" value="1"/>
</dbReference>
<dbReference type="InterPro" id="IPR036412">
    <property type="entry name" value="HAD-like_sf"/>
</dbReference>
<sequence length="270" mass="29589">MTIKLIATDLDATFLRADKTFDHQAYQTMVEMAQQRGVTFVVATGNHPDKVASYFAGTNQDFILIANNGAEVVRNGQILKTYPIDPQAFAPIVQTVKDNQARVSMGMVFTGVTKAFMLKEMADLGMGERKAQSYFKDLQMIDDLSEIDEPILKLTVDLPDYELPFMAAIEKQGLPIHVTTSGYGAVDMVNPQINKGVALHDLGQQLGISAEEMAAFGDGLNDLEMLQFVGHPFIMPNADPALFAHGFNEAVTDSNHDGVLKTILTKLFIS</sequence>
<dbReference type="Pfam" id="PF08282">
    <property type="entry name" value="Hydrolase_3"/>
    <property type="match status" value="1"/>
</dbReference>
<dbReference type="PANTHER" id="PTHR10000">
    <property type="entry name" value="PHOSPHOSERINE PHOSPHATASE"/>
    <property type="match status" value="1"/>
</dbReference>
<evidence type="ECO:0000313" key="1">
    <source>
        <dbReference type="EMBL" id="GAP00574.1"/>
    </source>
</evidence>
<dbReference type="STRING" id="157463.GCA_001047075_01454"/>
<dbReference type="SUPFAM" id="SSF56784">
    <property type="entry name" value="HAD-like"/>
    <property type="match status" value="1"/>
</dbReference>
<dbReference type="EMBL" id="DF968005">
    <property type="protein sequence ID" value="GAP00574.1"/>
    <property type="molecule type" value="Genomic_DNA"/>
</dbReference>
<dbReference type="PROSITE" id="PS01229">
    <property type="entry name" value="COF_2"/>
    <property type="match status" value="1"/>
</dbReference>
<accession>A0A0K8MK66</accession>
<dbReference type="InterPro" id="IPR023214">
    <property type="entry name" value="HAD_sf"/>
</dbReference>
<dbReference type="GO" id="GO:0000287">
    <property type="term" value="F:magnesium ion binding"/>
    <property type="evidence" value="ECO:0007669"/>
    <property type="project" value="TreeGrafter"/>
</dbReference>
<dbReference type="NCBIfam" id="TIGR01484">
    <property type="entry name" value="HAD-SF-IIB"/>
    <property type="match status" value="1"/>
</dbReference>
<dbReference type="RefSeq" id="WP_061993857.1">
    <property type="nucleotide sequence ID" value="NZ_DF968005.1"/>
</dbReference>
<dbReference type="OrthoDB" id="9814970at2"/>